<sequence>MPLSKTNTPYSALPLSNVDPKKARIEAEKGRREELREKFASLRDALPMEGQKASKINILERAISYIGELEGKRNDFIPPKCHPSKLTSKLWRVSGSRTAGKPTVSPQA</sequence>
<protein>
    <submittedName>
        <fullName evidence="1">Uncharacterized protein</fullName>
    </submittedName>
</protein>
<dbReference type="Proteomes" id="UP001243375">
    <property type="component" value="Unassembled WGS sequence"/>
</dbReference>
<comment type="caution">
    <text evidence="1">The sequence shown here is derived from an EMBL/GenBank/DDBJ whole genome shotgun (WGS) entry which is preliminary data.</text>
</comment>
<dbReference type="EMBL" id="JASBWU010000007">
    <property type="protein sequence ID" value="KAJ9120195.1"/>
    <property type="molecule type" value="Genomic_DNA"/>
</dbReference>
<name>A0ACC2X9X5_9TREE</name>
<proteinExistence type="predicted"/>
<keyword evidence="2" id="KW-1185">Reference proteome</keyword>
<evidence type="ECO:0000313" key="2">
    <source>
        <dbReference type="Proteomes" id="UP001243375"/>
    </source>
</evidence>
<accession>A0ACC2X9X5</accession>
<organism evidence="1 2">
    <name type="scientific">Naganishia vaughanmartiniae</name>
    <dbReference type="NCBI Taxonomy" id="1424756"/>
    <lineage>
        <taxon>Eukaryota</taxon>
        <taxon>Fungi</taxon>
        <taxon>Dikarya</taxon>
        <taxon>Basidiomycota</taxon>
        <taxon>Agaricomycotina</taxon>
        <taxon>Tremellomycetes</taxon>
        <taxon>Filobasidiales</taxon>
        <taxon>Filobasidiaceae</taxon>
        <taxon>Naganishia</taxon>
    </lineage>
</organism>
<gene>
    <name evidence="1" type="ORF">QFC22_003095</name>
</gene>
<evidence type="ECO:0000313" key="1">
    <source>
        <dbReference type="EMBL" id="KAJ9120195.1"/>
    </source>
</evidence>
<reference evidence="1" key="1">
    <citation type="submission" date="2023-04" db="EMBL/GenBank/DDBJ databases">
        <title>Draft Genome sequencing of Naganishia species isolated from polar environments using Oxford Nanopore Technology.</title>
        <authorList>
            <person name="Leo P."/>
            <person name="Venkateswaran K."/>
        </authorList>
    </citation>
    <scope>NUCLEOTIDE SEQUENCE</scope>
    <source>
        <strain evidence="1">MNA-CCFEE 5425</strain>
    </source>
</reference>